<organism evidence="2">
    <name type="scientific">Rhodopseudomonas palustris (strain BisA53)</name>
    <dbReference type="NCBI Taxonomy" id="316055"/>
    <lineage>
        <taxon>Bacteria</taxon>
        <taxon>Pseudomonadati</taxon>
        <taxon>Pseudomonadota</taxon>
        <taxon>Alphaproteobacteria</taxon>
        <taxon>Hyphomicrobiales</taxon>
        <taxon>Nitrobacteraceae</taxon>
        <taxon>Rhodopseudomonas</taxon>
    </lineage>
</organism>
<dbReference type="InterPro" id="IPR009875">
    <property type="entry name" value="PilZ_domain"/>
</dbReference>
<dbReference type="HOGENOM" id="CLU_158569_1_0_5"/>
<dbReference type="Pfam" id="PF07238">
    <property type="entry name" value="PilZ"/>
    <property type="match status" value="1"/>
</dbReference>
<dbReference type="SUPFAM" id="SSF141371">
    <property type="entry name" value="PilZ domain-like"/>
    <property type="match status" value="1"/>
</dbReference>
<dbReference type="STRING" id="316055.RPE_1592"/>
<gene>
    <name evidence="2" type="ordered locus">RPE_1592</name>
</gene>
<sequence length="79" mass="9097">MDEHRAAQRHRTLKGATIEFGGGGIDCTVRNISDIGAALEVVTSLFIPERFMLYIPTDHFKRHCRIVWRQERRIGVAFE</sequence>
<name>Q07R93_RHOP5</name>
<accession>Q07R93</accession>
<dbReference type="OrthoDB" id="7188320at2"/>
<protein>
    <submittedName>
        <fullName evidence="2">Type IV pilus assembly PilZ</fullName>
    </submittedName>
</protein>
<dbReference type="EMBL" id="CP000463">
    <property type="protein sequence ID" value="ABJ05541.1"/>
    <property type="molecule type" value="Genomic_DNA"/>
</dbReference>
<dbReference type="Gene3D" id="2.40.10.220">
    <property type="entry name" value="predicted glycosyltransferase like domains"/>
    <property type="match status" value="1"/>
</dbReference>
<dbReference type="eggNOG" id="COG1396">
    <property type="taxonomic scope" value="Bacteria"/>
</dbReference>
<dbReference type="AlphaFoldDB" id="Q07R93"/>
<proteinExistence type="predicted"/>
<dbReference type="GO" id="GO:0035438">
    <property type="term" value="F:cyclic-di-GMP binding"/>
    <property type="evidence" value="ECO:0007669"/>
    <property type="project" value="InterPro"/>
</dbReference>
<reference evidence="2" key="1">
    <citation type="submission" date="2006-09" db="EMBL/GenBank/DDBJ databases">
        <title>Complete sequence of Rhodopseudomonas palustris BisA53.</title>
        <authorList>
            <consortium name="US DOE Joint Genome Institute"/>
            <person name="Copeland A."/>
            <person name="Lucas S."/>
            <person name="Lapidus A."/>
            <person name="Barry K."/>
            <person name="Detter J.C."/>
            <person name="Glavina del Rio T."/>
            <person name="Hammon N."/>
            <person name="Israni S."/>
            <person name="Dalin E."/>
            <person name="Tice H."/>
            <person name="Pitluck S."/>
            <person name="Chain P."/>
            <person name="Malfatti S."/>
            <person name="Shin M."/>
            <person name="Vergez L."/>
            <person name="Schmutz J."/>
            <person name="Larimer F."/>
            <person name="Land M."/>
            <person name="Hauser L."/>
            <person name="Pelletier D.A."/>
            <person name="Kyrpides N."/>
            <person name="Kim E."/>
            <person name="Harwood C.S."/>
            <person name="Oda Y."/>
            <person name="Richardson P."/>
        </authorList>
    </citation>
    <scope>NUCLEOTIDE SEQUENCE [LARGE SCALE GENOMIC DNA]</scope>
    <source>
        <strain evidence="2">BisA53</strain>
    </source>
</reference>
<evidence type="ECO:0000259" key="1">
    <source>
        <dbReference type="Pfam" id="PF07238"/>
    </source>
</evidence>
<evidence type="ECO:0000313" key="2">
    <source>
        <dbReference type="EMBL" id="ABJ05541.1"/>
    </source>
</evidence>
<dbReference type="KEGG" id="rpe:RPE_1592"/>
<feature type="domain" description="PilZ" evidence="1">
    <location>
        <begin position="4"/>
        <end position="78"/>
    </location>
</feature>